<organism evidence="1 2">
    <name type="scientific">Aeromonas encheleia</name>
    <dbReference type="NCBI Taxonomy" id="73010"/>
    <lineage>
        <taxon>Bacteria</taxon>
        <taxon>Pseudomonadati</taxon>
        <taxon>Pseudomonadota</taxon>
        <taxon>Gammaproteobacteria</taxon>
        <taxon>Aeromonadales</taxon>
        <taxon>Aeromonadaceae</taxon>
        <taxon>Aeromonas</taxon>
    </lineage>
</organism>
<sequence>MNIGQELYTRRDILAYSTDSYFEVQTLKFNTAIVAELPVGSCVNADGTLVVAADTQCFVVADHQFAGAKFLTVFDRLVSVREDMLKAFDAAGLTKAKQLIVAADKIRLV</sequence>
<dbReference type="Proteomes" id="UP001056890">
    <property type="component" value="Chromosome"/>
</dbReference>
<protein>
    <recommendedName>
        <fullName evidence="3">Phage protein</fullName>
    </recommendedName>
</protein>
<keyword evidence="2" id="KW-1185">Reference proteome</keyword>
<gene>
    <name evidence="1" type="ORF">NHF51_10650</name>
</gene>
<reference evidence="1" key="1">
    <citation type="submission" date="2022-06" db="EMBL/GenBank/DDBJ databases">
        <title>Complete Genome of Aeromonas sp. Strain SOD01 Isolated from an Urban Freshwater Stream.</title>
        <authorList>
            <person name="Williams L.E."/>
            <person name="Brysgel T."/>
            <person name="Capestro E.M."/>
            <person name="Foltz G.V."/>
            <person name="Gardner A.E."/>
            <person name="Ingrassia J."/>
            <person name="Peterson E."/>
            <person name="Arruda J."/>
            <person name="Flaherty I."/>
            <person name="Hunt M."/>
            <person name="Pappas G."/>
            <person name="Ramsaran S."/>
            <person name="Rocha M."/>
        </authorList>
    </citation>
    <scope>NUCLEOTIDE SEQUENCE</scope>
    <source>
        <strain evidence="1">SOD01</strain>
    </source>
</reference>
<name>A0AAE9MDG9_9GAMM</name>
<evidence type="ECO:0008006" key="3">
    <source>
        <dbReference type="Google" id="ProtNLM"/>
    </source>
</evidence>
<dbReference type="RefSeq" id="WP_252994366.1">
    <property type="nucleotide sequence ID" value="NZ_CP099717.1"/>
</dbReference>
<evidence type="ECO:0000313" key="1">
    <source>
        <dbReference type="EMBL" id="USV55832.1"/>
    </source>
</evidence>
<accession>A0AAE9MDG9</accession>
<dbReference type="AlphaFoldDB" id="A0AAE9MDG9"/>
<proteinExistence type="predicted"/>
<evidence type="ECO:0000313" key="2">
    <source>
        <dbReference type="Proteomes" id="UP001056890"/>
    </source>
</evidence>
<dbReference type="EMBL" id="CP099717">
    <property type="protein sequence ID" value="USV55832.1"/>
    <property type="molecule type" value="Genomic_DNA"/>
</dbReference>